<dbReference type="Proteomes" id="UP000176634">
    <property type="component" value="Unassembled WGS sequence"/>
</dbReference>
<proteinExistence type="predicted"/>
<dbReference type="GO" id="GO:0008374">
    <property type="term" value="F:O-acyltransferase activity"/>
    <property type="evidence" value="ECO:0007669"/>
    <property type="project" value="InterPro"/>
</dbReference>
<dbReference type="NCBIfam" id="NF047446">
    <property type="entry name" value="barrel_OmpL47"/>
    <property type="match status" value="1"/>
</dbReference>
<evidence type="ECO:0000313" key="1">
    <source>
        <dbReference type="EMBL" id="OGH93269.1"/>
    </source>
</evidence>
<dbReference type="AlphaFoldDB" id="A0A1F6PAS7"/>
<dbReference type="EMBL" id="MFRA01000001">
    <property type="protein sequence ID" value="OGH93269.1"/>
    <property type="molecule type" value="Genomic_DNA"/>
</dbReference>
<comment type="caution">
    <text evidence="1">The sequence shown here is derived from an EMBL/GenBank/DDBJ whole genome shotgun (WGS) entry which is preliminary data.</text>
</comment>
<dbReference type="GO" id="GO:0006629">
    <property type="term" value="P:lipid metabolic process"/>
    <property type="evidence" value="ECO:0007669"/>
    <property type="project" value="InterPro"/>
</dbReference>
<dbReference type="Gene3D" id="3.30.1920.20">
    <property type="match status" value="1"/>
</dbReference>
<reference evidence="1 2" key="1">
    <citation type="journal article" date="2016" name="Nat. Commun.">
        <title>Thousands of microbial genomes shed light on interconnected biogeochemical processes in an aquifer system.</title>
        <authorList>
            <person name="Anantharaman K."/>
            <person name="Brown C.T."/>
            <person name="Hug L.A."/>
            <person name="Sharon I."/>
            <person name="Castelle C.J."/>
            <person name="Probst A.J."/>
            <person name="Thomas B.C."/>
            <person name="Singh A."/>
            <person name="Wilkins M.J."/>
            <person name="Karaoz U."/>
            <person name="Brodie E.L."/>
            <person name="Williams K.H."/>
            <person name="Hubbard S.S."/>
            <person name="Banfield J.F."/>
        </authorList>
    </citation>
    <scope>NUCLEOTIDE SEQUENCE [LARGE SCALE GENOMIC DNA]</scope>
</reference>
<dbReference type="STRING" id="1798705.A2563_01540"/>
<name>A0A1F6PAS7_9BACT</name>
<protein>
    <recommendedName>
        <fullName evidence="3">Lecithin:cholesterol acyltransferase</fullName>
    </recommendedName>
</protein>
<evidence type="ECO:0008006" key="3">
    <source>
        <dbReference type="Google" id="ProtNLM"/>
    </source>
</evidence>
<evidence type="ECO:0000313" key="2">
    <source>
        <dbReference type="Proteomes" id="UP000176634"/>
    </source>
</evidence>
<dbReference type="InterPro" id="IPR029058">
    <property type="entry name" value="AB_hydrolase_fold"/>
</dbReference>
<organism evidence="1 2">
    <name type="scientific">Candidatus Magasanikbacteria bacterium RIFOXYD1_FULL_40_23</name>
    <dbReference type="NCBI Taxonomy" id="1798705"/>
    <lineage>
        <taxon>Bacteria</taxon>
        <taxon>Candidatus Magasanikiibacteriota</taxon>
    </lineage>
</organism>
<dbReference type="InterPro" id="IPR003386">
    <property type="entry name" value="LACT/PDAT_acylTrfase"/>
</dbReference>
<dbReference type="PANTHER" id="PTHR11440">
    <property type="entry name" value="LECITHIN-CHOLESTEROL ACYLTRANSFERASE-RELATED"/>
    <property type="match status" value="1"/>
</dbReference>
<accession>A0A1F6PAS7</accession>
<dbReference type="Pfam" id="PF02450">
    <property type="entry name" value="LCAT"/>
    <property type="match status" value="1"/>
</dbReference>
<sequence length="914" mass="101249">MQNRNILGGIRKVLKISAIGVAFFVFGVPNLVNALVILPNSVPMIEPLNNAEYSYGVKPSESFLPEQPVFKVIYTDDDNDAPFYLNVVVNGIPYSMALVPGQEGEYFDGLQYEFVTPTGTFEVGTYSYYFESSDGQYTYPWMSSESGDIINYARMPELGTRTFEIKAGSNDPVIIIPGILGTELVRGDETLWLDLVRTMITPGDEFLDPLMMNVDGVGTDPQVMPGDVVRVKGNILIKFHYLDLLISEFNSIGYQENTDLFVFPYDWRLDNASTAQKLKDKIESVLRQTGSAKVTLVAHSMGGLIAKQYIVNNGSDKVDKLIFIGTPHLGSPDAAKTILFGSNLGIEFVFSFLNELEIKKIAQNMPSIYQLLPSPAYFAKLGGYFYDLTIHKVFNFDETSAYLSGQGSNQSMLDGVASFHSSLDNLDFSNIKTYNIIGCKTETITKIIRRNSEVGGDEYYIGMQTGDGTVPLGSSDLAGFTGVENFYVKNTVHSKMPSLDNIRMLVTEIIGNTVDKDALPIDVEMNKEGCEVTGKLVSVHSPVDLHVYDASGNHAGPIENGDLEQNIPGATYKNIANNKFIFLPEDNNQIYTIKLDATATGTFSFRVQNIISDQPEKTVYYNDIQIVPQSSAEIEISPYSSDTNLQFDINGTGNHVAIPANSVLSEDELEDYTKPTTTIFIVGTVGGNGWYVSTTSISLSATDDNSGILRIEYSLDNGAVWQPYSAPFVISEQGISTVLYKSIDRAGNKGEVGQAIIYIDTESPEAIIVFDPDKKDIVISGEDNLTPVGIYDLGSRVTLIDEAGNSTTLNFVEKNRKWSYTTALKSILYNGVELEKITKNRFNFKWKYKHDNLTELEQSILLKDVFRLRAEYNLKKNITYIRGKDAETGKIKEKMDGLVLVKIKTSKGSLNYNY</sequence>
<gene>
    <name evidence="1" type="ORF">A2563_01540</name>
</gene>
<dbReference type="Gene3D" id="3.40.50.1820">
    <property type="entry name" value="alpha/beta hydrolase"/>
    <property type="match status" value="1"/>
</dbReference>
<dbReference type="InterPro" id="IPR058094">
    <property type="entry name" value="Ig-like_OmpL47-like"/>
</dbReference>
<dbReference type="SUPFAM" id="SSF53474">
    <property type="entry name" value="alpha/beta-Hydrolases"/>
    <property type="match status" value="1"/>
</dbReference>